<name>A0A409VRU7_9AGAR</name>
<gene>
    <name evidence="1" type="ORF">CVT26_001828</name>
</gene>
<dbReference type="EMBL" id="NHYE01005584">
    <property type="protein sequence ID" value="PPQ68957.1"/>
    <property type="molecule type" value="Genomic_DNA"/>
</dbReference>
<dbReference type="SUPFAM" id="SSF53067">
    <property type="entry name" value="Actin-like ATPase domain"/>
    <property type="match status" value="2"/>
</dbReference>
<organism evidence="1 2">
    <name type="scientific">Gymnopilus dilepis</name>
    <dbReference type="NCBI Taxonomy" id="231916"/>
    <lineage>
        <taxon>Eukaryota</taxon>
        <taxon>Fungi</taxon>
        <taxon>Dikarya</taxon>
        <taxon>Basidiomycota</taxon>
        <taxon>Agaricomycotina</taxon>
        <taxon>Agaricomycetes</taxon>
        <taxon>Agaricomycetidae</taxon>
        <taxon>Agaricales</taxon>
        <taxon>Agaricineae</taxon>
        <taxon>Hymenogastraceae</taxon>
        <taxon>Gymnopilus</taxon>
    </lineage>
</organism>
<dbReference type="PANTHER" id="PTHR14187">
    <property type="entry name" value="ALPHA KINASE/ELONGATION FACTOR 2 KINASE"/>
    <property type="match status" value="1"/>
</dbReference>
<dbReference type="Gene3D" id="3.30.420.40">
    <property type="match status" value="1"/>
</dbReference>
<proteinExistence type="predicted"/>
<keyword evidence="2" id="KW-1185">Reference proteome</keyword>
<dbReference type="CDD" id="cd10170">
    <property type="entry name" value="ASKHA_NBD_HSP70"/>
    <property type="match status" value="1"/>
</dbReference>
<comment type="caution">
    <text evidence="1">The sequence shown here is derived from an EMBL/GenBank/DDBJ whole genome shotgun (WGS) entry which is preliminary data.</text>
</comment>
<evidence type="ECO:0000313" key="2">
    <source>
        <dbReference type="Proteomes" id="UP000284706"/>
    </source>
</evidence>
<reference evidence="1 2" key="1">
    <citation type="journal article" date="2018" name="Evol. Lett.">
        <title>Horizontal gene cluster transfer increased hallucinogenic mushroom diversity.</title>
        <authorList>
            <person name="Reynolds H.T."/>
            <person name="Vijayakumar V."/>
            <person name="Gluck-Thaler E."/>
            <person name="Korotkin H.B."/>
            <person name="Matheny P.B."/>
            <person name="Slot J.C."/>
        </authorList>
    </citation>
    <scope>NUCLEOTIDE SEQUENCE [LARGE SCALE GENOMIC DNA]</scope>
    <source>
        <strain evidence="1 2">SRW20</strain>
    </source>
</reference>
<dbReference type="OrthoDB" id="2963168at2759"/>
<dbReference type="AlphaFoldDB" id="A0A409VRU7"/>
<sequence>MSARNVYSGPRRKLVLAFDIGTTYSGISYRSDTNHQRGPLFQSLDHSSSLICLDTRYPAQELISGASKIPTIIYYDLAGKVRAVGAEATREGIYEEAEDGEWYKSEWFKLHLRSKFGAGKNITDQIPPLPPKKSVIQVFADFLQYLLECASSYIRETEPNGAELWNSVRDSIDFVLSHPNGWEGKEQSQMRRAAVLASLIPDTTLGHARLSFVTEGEASLHFAVQNGVLASILKQGDGVVIVDAGGGTIDISSYRKSAQGHTYEEIAPPQCHFHGSVFVSIRARIFLQKFLSESDFLDDLDTIVENFDKTTKVRFRNDGDPQYIKFGSTRDNDPHCNIRFGQLKLSGSDVAEFFKPAIACIVEAALSQRTASPHRISHVVLVGGFAASDWLFHGVQKSLSSHALTIVRPENHVATFGVLLQGFSMLTADLFRNKAVSDGAISFYLDHFVRTRNTQVTEQTEFRYPLSEEADSKSKFRDVMAQIWCYRGDIERPRWKDVDSRNFTHLCTIITDLSHLPLKRQVNRRGSPYYQVYFDVVLQFGLTEMKAQVAWLHEYNALSNETFVKPIGCRAKSRGPAKIVYDPDS</sequence>
<evidence type="ECO:0000313" key="1">
    <source>
        <dbReference type="EMBL" id="PPQ68957.1"/>
    </source>
</evidence>
<dbReference type="PANTHER" id="PTHR14187:SF79">
    <property type="entry name" value="HSP70 FAMILY PROTEIN (AFU_ORTHOLOGUE AFUA_1G15200)"/>
    <property type="match status" value="1"/>
</dbReference>
<dbReference type="Proteomes" id="UP000284706">
    <property type="component" value="Unassembled WGS sequence"/>
</dbReference>
<protein>
    <submittedName>
        <fullName evidence="1">Uncharacterized protein</fullName>
    </submittedName>
</protein>
<accession>A0A409VRU7</accession>
<dbReference type="InParanoid" id="A0A409VRU7"/>
<dbReference type="STRING" id="231916.A0A409VRU7"/>
<dbReference type="InterPro" id="IPR043129">
    <property type="entry name" value="ATPase_NBD"/>
</dbReference>